<dbReference type="InterPro" id="IPR006656">
    <property type="entry name" value="Mopterin_OxRdtase"/>
</dbReference>
<organism evidence="7 8">
    <name type="scientific">Actinophytocola algeriensis</name>
    <dbReference type="NCBI Taxonomy" id="1768010"/>
    <lineage>
        <taxon>Bacteria</taxon>
        <taxon>Bacillati</taxon>
        <taxon>Actinomycetota</taxon>
        <taxon>Actinomycetes</taxon>
        <taxon>Pseudonocardiales</taxon>
        <taxon>Pseudonocardiaceae</taxon>
    </lineage>
</organism>
<name>A0A7W7VGP6_9PSEU</name>
<evidence type="ECO:0000256" key="3">
    <source>
        <dbReference type="ARBA" id="ARBA00023002"/>
    </source>
</evidence>
<keyword evidence="3" id="KW-0560">Oxidoreductase</keyword>
<protein>
    <submittedName>
        <fullName evidence="7">Anaerobic selenocysteine-containing dehydrogenase</fullName>
    </submittedName>
</protein>
<evidence type="ECO:0000256" key="5">
    <source>
        <dbReference type="ARBA" id="ARBA00023014"/>
    </source>
</evidence>
<proteinExistence type="predicted"/>
<dbReference type="InterPro" id="IPR006963">
    <property type="entry name" value="Mopterin_OxRdtase_4Fe-4S_dom"/>
</dbReference>
<gene>
    <name evidence="7" type="ORF">FHR82_005647</name>
</gene>
<dbReference type="AlphaFoldDB" id="A0A7W7VGP6"/>
<dbReference type="PROSITE" id="PS51669">
    <property type="entry name" value="4FE4S_MOW_BIS_MGD"/>
    <property type="match status" value="1"/>
</dbReference>
<dbReference type="InterPro" id="IPR006657">
    <property type="entry name" value="MoPterin_dinucl-bd_dom"/>
</dbReference>
<dbReference type="PANTHER" id="PTHR43105:SF9">
    <property type="entry name" value="NADPH-FE(3+) OXIDOREDUCTASE SUBUNIT ALPHA"/>
    <property type="match status" value="1"/>
</dbReference>
<evidence type="ECO:0000256" key="4">
    <source>
        <dbReference type="ARBA" id="ARBA00023004"/>
    </source>
</evidence>
<dbReference type="Pfam" id="PF04879">
    <property type="entry name" value="Molybdop_Fe4S4"/>
    <property type="match status" value="1"/>
</dbReference>
<dbReference type="Pfam" id="PF00384">
    <property type="entry name" value="Molybdopterin"/>
    <property type="match status" value="1"/>
</dbReference>
<dbReference type="InterPro" id="IPR009010">
    <property type="entry name" value="Asp_de-COase-like_dom_sf"/>
</dbReference>
<dbReference type="GO" id="GO:0043546">
    <property type="term" value="F:molybdopterin cofactor binding"/>
    <property type="evidence" value="ECO:0007669"/>
    <property type="project" value="InterPro"/>
</dbReference>
<keyword evidence="5" id="KW-0411">Iron-sulfur</keyword>
<sequence length="726" mass="78047">MPTTAPRTCPICDAVCGLKITLDDDNRVTSVKGDQDDPFSKGYICPKGASLGRLDEDPDRLRVPMIRDGDEWREASWDEAFLAVERGLTGVIEKYGRDAVAVFFGNPTYHTMAGFLYRIPLIQSLASRNVYSSGTIDHMPKHVACGHLYGDAFAIAVPDVDRTDYFMVIGANPMESHGSLFTAPDMPARLKALRNRGGKLVVVDPRRTRTAAVADEHHFVRPGTDPFLLLGIVHTLLTENLATVTIDANGLDELREVVREFTPEVAERVCGVPAEDIARLARELAAAPTAAVYSRMGGSVVEFGSLTQWLVDLVNILTGNLDRPGGTMFTRTAALEVFRSGEPFVPGRWHSRVRGLPEVIGELPTATLADEIETPGEGQVRALVNIAANQVLAAPNGPRLGKAFESLDFMVCVDPYLNETTRHANVILPPPRILQMPHYDFLLQIVTARNYTRFSPAILPLEPDQRSEAEIMARLTLIAAGAGAAADPAGVDEMFIGQLLGGATQMPGSPVEGMDVADLRATIEGDDGPEQILDTMLKFGPYGLSLAKLKANPNGIDLGPLEPRLKELVCTPSGKVELAPPALVADLERLRARMVAPTPEVVLIGRRQLRSNNSWLHNVSSLVGGSNKCVLHVNPADIAKFGLGEQAVVRSAVSELVVAVEANDAIMPGVVSLPHGWGHSGGRQRVAEDNAGVNANALTDESVLDVPSGNAVFNGVPVTISPYEVV</sequence>
<feature type="domain" description="4Fe-4S Mo/W bis-MGD-type" evidence="6">
    <location>
        <begin position="2"/>
        <end position="59"/>
    </location>
</feature>
<accession>A0A7W7VGP6</accession>
<evidence type="ECO:0000313" key="7">
    <source>
        <dbReference type="EMBL" id="MBB4909389.1"/>
    </source>
</evidence>
<evidence type="ECO:0000313" key="8">
    <source>
        <dbReference type="Proteomes" id="UP000520767"/>
    </source>
</evidence>
<dbReference type="GO" id="GO:0016020">
    <property type="term" value="C:membrane"/>
    <property type="evidence" value="ECO:0007669"/>
    <property type="project" value="TreeGrafter"/>
</dbReference>
<dbReference type="SUPFAM" id="SSF53706">
    <property type="entry name" value="Formate dehydrogenase/DMSO reductase, domains 1-3"/>
    <property type="match status" value="1"/>
</dbReference>
<dbReference type="InterPro" id="IPR050123">
    <property type="entry name" value="Prok_molybdopt-oxidoreductase"/>
</dbReference>
<dbReference type="Gene3D" id="3.40.228.10">
    <property type="entry name" value="Dimethylsulfoxide Reductase, domain 2"/>
    <property type="match status" value="1"/>
</dbReference>
<dbReference type="GO" id="GO:0046872">
    <property type="term" value="F:metal ion binding"/>
    <property type="evidence" value="ECO:0007669"/>
    <property type="project" value="UniProtKB-KW"/>
</dbReference>
<evidence type="ECO:0000256" key="1">
    <source>
        <dbReference type="ARBA" id="ARBA00022485"/>
    </source>
</evidence>
<keyword evidence="8" id="KW-1185">Reference proteome</keyword>
<keyword evidence="4" id="KW-0408">Iron</keyword>
<comment type="caution">
    <text evidence="7">The sequence shown here is derived from an EMBL/GenBank/DDBJ whole genome shotgun (WGS) entry which is preliminary data.</text>
</comment>
<dbReference type="Pfam" id="PF01568">
    <property type="entry name" value="Molydop_binding"/>
    <property type="match status" value="1"/>
</dbReference>
<keyword evidence="2" id="KW-0479">Metal-binding</keyword>
<dbReference type="GO" id="GO:0051539">
    <property type="term" value="F:4 iron, 4 sulfur cluster binding"/>
    <property type="evidence" value="ECO:0007669"/>
    <property type="project" value="UniProtKB-KW"/>
</dbReference>
<dbReference type="Gene3D" id="2.20.25.90">
    <property type="entry name" value="ADC-like domains"/>
    <property type="match status" value="1"/>
</dbReference>
<dbReference type="Proteomes" id="UP000520767">
    <property type="component" value="Unassembled WGS sequence"/>
</dbReference>
<dbReference type="SUPFAM" id="SSF50692">
    <property type="entry name" value="ADC-like"/>
    <property type="match status" value="1"/>
</dbReference>
<dbReference type="Gene3D" id="2.40.40.20">
    <property type="match status" value="1"/>
</dbReference>
<dbReference type="GO" id="GO:0016491">
    <property type="term" value="F:oxidoreductase activity"/>
    <property type="evidence" value="ECO:0007669"/>
    <property type="project" value="UniProtKB-KW"/>
</dbReference>
<dbReference type="SMART" id="SM00926">
    <property type="entry name" value="Molybdop_Fe4S4"/>
    <property type="match status" value="1"/>
</dbReference>
<evidence type="ECO:0000259" key="6">
    <source>
        <dbReference type="PROSITE" id="PS51669"/>
    </source>
</evidence>
<dbReference type="RefSeq" id="WP_184813502.1">
    <property type="nucleotide sequence ID" value="NZ_JACHJQ010000006.1"/>
</dbReference>
<reference evidence="7 8" key="1">
    <citation type="submission" date="2020-08" db="EMBL/GenBank/DDBJ databases">
        <title>Genomic Encyclopedia of Type Strains, Phase III (KMG-III): the genomes of soil and plant-associated and newly described type strains.</title>
        <authorList>
            <person name="Whitman W."/>
        </authorList>
    </citation>
    <scope>NUCLEOTIDE SEQUENCE [LARGE SCALE GENOMIC DNA]</scope>
    <source>
        <strain evidence="7 8">CECT 8960</strain>
    </source>
</reference>
<dbReference type="Gene3D" id="3.40.50.740">
    <property type="match status" value="1"/>
</dbReference>
<keyword evidence="1" id="KW-0004">4Fe-4S</keyword>
<evidence type="ECO:0000256" key="2">
    <source>
        <dbReference type="ARBA" id="ARBA00022723"/>
    </source>
</evidence>
<dbReference type="PANTHER" id="PTHR43105">
    <property type="entry name" value="RESPIRATORY NITRATE REDUCTASE"/>
    <property type="match status" value="1"/>
</dbReference>
<dbReference type="EMBL" id="JACHJQ010000006">
    <property type="protein sequence ID" value="MBB4909389.1"/>
    <property type="molecule type" value="Genomic_DNA"/>
</dbReference>